<reference evidence="3 4" key="1">
    <citation type="submission" date="2024-01" db="EMBL/GenBank/DDBJ databases">
        <title>Genome assemblies of Stephania.</title>
        <authorList>
            <person name="Yang L."/>
        </authorList>
    </citation>
    <scope>NUCLEOTIDE SEQUENCE [LARGE SCALE GENOMIC DNA]</scope>
    <source>
        <strain evidence="3">JXDWG</strain>
        <tissue evidence="3">Leaf</tissue>
    </source>
</reference>
<dbReference type="Pfam" id="PF05703">
    <property type="entry name" value="Auxin_canalis"/>
    <property type="match status" value="1"/>
</dbReference>
<protein>
    <recommendedName>
        <fullName evidence="5">VAN3-binding protein</fullName>
    </recommendedName>
</protein>
<evidence type="ECO:0000259" key="1">
    <source>
        <dbReference type="Pfam" id="PF05703"/>
    </source>
</evidence>
<evidence type="ECO:0000259" key="2">
    <source>
        <dbReference type="Pfam" id="PF08458"/>
    </source>
</evidence>
<evidence type="ECO:0008006" key="5">
    <source>
        <dbReference type="Google" id="ProtNLM"/>
    </source>
</evidence>
<dbReference type="Pfam" id="PF08458">
    <property type="entry name" value="PH_2"/>
    <property type="match status" value="1"/>
</dbReference>
<dbReference type="InterPro" id="IPR040269">
    <property type="entry name" value="VAB"/>
</dbReference>
<dbReference type="PANTHER" id="PTHR31351:SF25">
    <property type="entry name" value="AUXIN CANALIZATION PROTEIN (DUF828)"/>
    <property type="match status" value="1"/>
</dbReference>
<evidence type="ECO:0000313" key="4">
    <source>
        <dbReference type="Proteomes" id="UP001419268"/>
    </source>
</evidence>
<organism evidence="3 4">
    <name type="scientific">Stephania cephalantha</name>
    <dbReference type="NCBI Taxonomy" id="152367"/>
    <lineage>
        <taxon>Eukaryota</taxon>
        <taxon>Viridiplantae</taxon>
        <taxon>Streptophyta</taxon>
        <taxon>Embryophyta</taxon>
        <taxon>Tracheophyta</taxon>
        <taxon>Spermatophyta</taxon>
        <taxon>Magnoliopsida</taxon>
        <taxon>Ranunculales</taxon>
        <taxon>Menispermaceae</taxon>
        <taxon>Menispermoideae</taxon>
        <taxon>Cissampelideae</taxon>
        <taxon>Stephania</taxon>
    </lineage>
</organism>
<dbReference type="Proteomes" id="UP001419268">
    <property type="component" value="Unassembled WGS sequence"/>
</dbReference>
<name>A0AAP0EUN5_9MAGN</name>
<keyword evidence="4" id="KW-1185">Reference proteome</keyword>
<dbReference type="EMBL" id="JBBNAG010000010">
    <property type="protein sequence ID" value="KAK9099996.1"/>
    <property type="molecule type" value="Genomic_DNA"/>
</dbReference>
<dbReference type="InterPro" id="IPR008546">
    <property type="entry name" value="VAN3-bd-like_auxin_canal"/>
</dbReference>
<accession>A0AAP0EUN5</accession>
<gene>
    <name evidence="3" type="ORF">Scep_023426</name>
</gene>
<dbReference type="AlphaFoldDB" id="A0AAP0EUN5"/>
<feature type="domain" description="Pleckstrin-like plant" evidence="2">
    <location>
        <begin position="284"/>
        <end position="385"/>
    </location>
</feature>
<feature type="domain" description="VAN3-binding protein-like auxin canalisation" evidence="1">
    <location>
        <begin position="11"/>
        <end position="263"/>
    </location>
</feature>
<proteinExistence type="predicted"/>
<evidence type="ECO:0000313" key="3">
    <source>
        <dbReference type="EMBL" id="KAK9099996.1"/>
    </source>
</evidence>
<dbReference type="PANTHER" id="PTHR31351">
    <property type="entry name" value="EXPRESSED PROTEIN"/>
    <property type="match status" value="1"/>
</dbReference>
<dbReference type="InterPro" id="IPR013666">
    <property type="entry name" value="PH_pln"/>
</dbReference>
<comment type="caution">
    <text evidence="3">The sequence shown here is derived from an EMBL/GenBank/DDBJ whole genome shotgun (WGS) entry which is preliminary data.</text>
</comment>
<sequence>MELDSKFPSAPQVPPEPMDFLSRGWCKSAMQVFQPAPQDRALVCVEDNLMNKAMVNDIRVPLQMHKKEKSISMDHDDHKSIPPWKSNDVKSWIWLQQAMHPEINYDHCFQKRWLPWKMAPFKNLSIKKWVKEIKQKRKEEERLQRAEVHAAISVAGVAAALAAIAAENTKHNESSNTTKEAAVASAAALVAAQCAQVAEAMGAKREQLSTVMGSAMSSASATEILSLTAAAATSLRGAATLRARPGRRRDRFNGGTPVLPIEENSEVDFEFDKFRSVLAKGADLSIETADGKCMYRSVSLILSKEAKVILKTRKVNILTAFASTKSSVVLDLHAELYRDEKGDEADTSYYVVLTTNRGSVKLDMEDDYERYKMWAMTVNHMLKLSTTYRGYELQFYRN</sequence>